<name>A0A0A9B1Q3_ARUDO</name>
<evidence type="ECO:0000256" key="1">
    <source>
        <dbReference type="SAM" id="MobiDB-lite"/>
    </source>
</evidence>
<organism evidence="2">
    <name type="scientific">Arundo donax</name>
    <name type="common">Giant reed</name>
    <name type="synonym">Donax arundinaceus</name>
    <dbReference type="NCBI Taxonomy" id="35708"/>
    <lineage>
        <taxon>Eukaryota</taxon>
        <taxon>Viridiplantae</taxon>
        <taxon>Streptophyta</taxon>
        <taxon>Embryophyta</taxon>
        <taxon>Tracheophyta</taxon>
        <taxon>Spermatophyta</taxon>
        <taxon>Magnoliopsida</taxon>
        <taxon>Liliopsida</taxon>
        <taxon>Poales</taxon>
        <taxon>Poaceae</taxon>
        <taxon>PACMAD clade</taxon>
        <taxon>Arundinoideae</taxon>
        <taxon>Arundineae</taxon>
        <taxon>Arundo</taxon>
    </lineage>
</organism>
<accession>A0A0A9B1Q3</accession>
<feature type="compositionally biased region" description="Basic and acidic residues" evidence="1">
    <location>
        <begin position="54"/>
        <end position="64"/>
    </location>
</feature>
<feature type="region of interest" description="Disordered" evidence="1">
    <location>
        <begin position="21"/>
        <end position="64"/>
    </location>
</feature>
<reference evidence="2" key="2">
    <citation type="journal article" date="2015" name="Data Brief">
        <title>Shoot transcriptome of the giant reed, Arundo donax.</title>
        <authorList>
            <person name="Barrero R.A."/>
            <person name="Guerrero F.D."/>
            <person name="Moolhuijzen P."/>
            <person name="Goolsby J.A."/>
            <person name="Tidwell J."/>
            <person name="Bellgard S.E."/>
            <person name="Bellgard M.I."/>
        </authorList>
    </citation>
    <scope>NUCLEOTIDE SEQUENCE</scope>
    <source>
        <tissue evidence="2">Shoot tissue taken approximately 20 cm above the soil surface</tissue>
    </source>
</reference>
<dbReference type="EMBL" id="GBRH01244648">
    <property type="protein sequence ID" value="JAD53247.1"/>
    <property type="molecule type" value="Transcribed_RNA"/>
</dbReference>
<proteinExistence type="predicted"/>
<feature type="compositionally biased region" description="Polar residues" evidence="1">
    <location>
        <begin position="26"/>
        <end position="41"/>
    </location>
</feature>
<reference evidence="2" key="1">
    <citation type="submission" date="2014-09" db="EMBL/GenBank/DDBJ databases">
        <authorList>
            <person name="Magalhaes I.L.F."/>
            <person name="Oliveira U."/>
            <person name="Santos F.R."/>
            <person name="Vidigal T.H.D.A."/>
            <person name="Brescovit A.D."/>
            <person name="Santos A.J."/>
        </authorList>
    </citation>
    <scope>NUCLEOTIDE SEQUENCE</scope>
    <source>
        <tissue evidence="2">Shoot tissue taken approximately 20 cm above the soil surface</tissue>
    </source>
</reference>
<protein>
    <submittedName>
        <fullName evidence="2">Uncharacterized protein</fullName>
    </submittedName>
</protein>
<sequence>MTIFTLQSKLKKKSKIEGSGLLIRNEANNRNNQVKKASKNQGPGKKQNFTGWEHAARGAESRSR</sequence>
<evidence type="ECO:0000313" key="2">
    <source>
        <dbReference type="EMBL" id="JAD53247.1"/>
    </source>
</evidence>
<dbReference type="AlphaFoldDB" id="A0A0A9B1Q3"/>